<organism evidence="3 4">
    <name type="scientific">Tessaracoccus bendigoensis DSM 12906</name>
    <dbReference type="NCBI Taxonomy" id="1123357"/>
    <lineage>
        <taxon>Bacteria</taxon>
        <taxon>Bacillati</taxon>
        <taxon>Actinomycetota</taxon>
        <taxon>Actinomycetes</taxon>
        <taxon>Propionibacteriales</taxon>
        <taxon>Propionibacteriaceae</taxon>
        <taxon>Tessaracoccus</taxon>
    </lineage>
</organism>
<dbReference type="PANTHER" id="PTHR34703:SF1">
    <property type="entry name" value="ANTIPORTER SUBUNIT MNHG2-RELATED"/>
    <property type="match status" value="1"/>
</dbReference>
<gene>
    <name evidence="3" type="ORF">SAMN02745244_01723</name>
</gene>
<dbReference type="Pfam" id="PF03334">
    <property type="entry name" value="PhaG_MnhG_YufB"/>
    <property type="match status" value="1"/>
</dbReference>
<comment type="similarity">
    <text evidence="1">Belongs to the CPA3 antiporters (TC 2.A.63) subunit G family.</text>
</comment>
<feature type="transmembrane region" description="Helical" evidence="2">
    <location>
        <begin position="6"/>
        <end position="29"/>
    </location>
</feature>
<dbReference type="OrthoDB" id="3214257at2"/>
<sequence>MIDENFDFFASLFVLVGAFLCFAAAIALVRFPDVLTKMHAITKPQVLGLISITVGMALSLRTWWAIGLCLLIISLQLLTAPVSANMVARSASRSGLIEDQELLVDQLADDLREMGYSRETTD</sequence>
<dbReference type="GO" id="GO:0015385">
    <property type="term" value="F:sodium:proton antiporter activity"/>
    <property type="evidence" value="ECO:0007669"/>
    <property type="project" value="TreeGrafter"/>
</dbReference>
<reference evidence="3 4" key="1">
    <citation type="submission" date="2016-11" db="EMBL/GenBank/DDBJ databases">
        <authorList>
            <person name="Jaros S."/>
            <person name="Januszkiewicz K."/>
            <person name="Wedrychowicz H."/>
        </authorList>
    </citation>
    <scope>NUCLEOTIDE SEQUENCE [LARGE SCALE GENOMIC DNA]</scope>
    <source>
        <strain evidence="3 4">DSM 12906</strain>
    </source>
</reference>
<keyword evidence="4" id="KW-1185">Reference proteome</keyword>
<dbReference type="NCBIfam" id="TIGR01300">
    <property type="entry name" value="CPA3_mnhG_phaG"/>
    <property type="match status" value="1"/>
</dbReference>
<proteinExistence type="inferred from homology"/>
<keyword evidence="2" id="KW-1133">Transmembrane helix</keyword>
<keyword evidence="2" id="KW-0812">Transmembrane</keyword>
<dbReference type="RefSeq" id="WP_084189463.1">
    <property type="nucleotide sequence ID" value="NZ_FQZG01000027.1"/>
</dbReference>
<evidence type="ECO:0000313" key="4">
    <source>
        <dbReference type="Proteomes" id="UP000184512"/>
    </source>
</evidence>
<dbReference type="InterPro" id="IPR005133">
    <property type="entry name" value="PhaG_MnhG_YufB"/>
</dbReference>
<evidence type="ECO:0000256" key="1">
    <source>
        <dbReference type="ARBA" id="ARBA00008404"/>
    </source>
</evidence>
<feature type="transmembrane region" description="Helical" evidence="2">
    <location>
        <begin position="64"/>
        <end position="84"/>
    </location>
</feature>
<dbReference type="NCBIfam" id="NF009314">
    <property type="entry name" value="PRK12674.1-2"/>
    <property type="match status" value="1"/>
</dbReference>
<dbReference type="EMBL" id="FQZG01000027">
    <property type="protein sequence ID" value="SHJ10388.1"/>
    <property type="molecule type" value="Genomic_DNA"/>
</dbReference>
<evidence type="ECO:0000256" key="2">
    <source>
        <dbReference type="SAM" id="Phobius"/>
    </source>
</evidence>
<dbReference type="AlphaFoldDB" id="A0A1M6GKD4"/>
<name>A0A1M6GKD4_9ACTN</name>
<keyword evidence="2" id="KW-0472">Membrane</keyword>
<dbReference type="Proteomes" id="UP000184512">
    <property type="component" value="Unassembled WGS sequence"/>
</dbReference>
<dbReference type="PANTHER" id="PTHR34703">
    <property type="entry name" value="ANTIPORTER SUBUNIT MNHG2-RELATED"/>
    <property type="match status" value="1"/>
</dbReference>
<accession>A0A1M6GKD4</accession>
<evidence type="ECO:0000313" key="3">
    <source>
        <dbReference type="EMBL" id="SHJ10388.1"/>
    </source>
</evidence>
<dbReference type="STRING" id="1123357.SAMN02745244_01723"/>
<protein>
    <submittedName>
        <fullName evidence="3">Multisubunit sodium/proton antiporter, MrpG subunit (TC 2.A.63.1)</fullName>
    </submittedName>
</protein>